<dbReference type="AlphaFoldDB" id="U1N2Z9"/>
<gene>
    <name evidence="3" type="ORF">J07HQW1_00893</name>
</gene>
<feature type="transmembrane region" description="Helical" evidence="2">
    <location>
        <begin position="65"/>
        <end position="82"/>
    </location>
</feature>
<dbReference type="PANTHER" id="PTHR33507">
    <property type="entry name" value="INNER MEMBRANE PROTEIN YBBJ"/>
    <property type="match status" value="1"/>
</dbReference>
<dbReference type="STRING" id="1238424.J07HQW1_00893"/>
<keyword evidence="2" id="KW-1133">Transmembrane helix</keyword>
<feature type="compositionally biased region" description="Basic and acidic residues" evidence="1">
    <location>
        <begin position="244"/>
        <end position="258"/>
    </location>
</feature>
<accession>U1N2Z9</accession>
<protein>
    <submittedName>
        <fullName evidence="3">Membrane protein implicated in regulation of membrane protease activity</fullName>
    </submittedName>
</protein>
<keyword evidence="3" id="KW-0378">Hydrolase</keyword>
<dbReference type="HOGENOM" id="CLU_105301_0_0_2"/>
<evidence type="ECO:0000256" key="2">
    <source>
        <dbReference type="SAM" id="Phobius"/>
    </source>
</evidence>
<feature type="transmembrane region" description="Helical" evidence="2">
    <location>
        <begin position="12"/>
        <end position="33"/>
    </location>
</feature>
<sequence>MVAQAISVIAQLSLPAETLSLLLITAGLGLSILEAFAPGAHFVVLGVSLLATGLAGLFLGTASPLVLSGLVVLFGAAALLGYRELDIYGTTGSEKTSDSNSLTGTHGRVTERVTPTQGQVKLDAGGFDPYYSARSVDDELTAGTEVVVVDPGGGNVLTVEPLVGGVDEIDRALAAERAKNNMTSSDDNDSNSDGNNNSDLDSNLDSNPTHDNIRSDEQQDSESKSEPEPEAKAKSGFDSDSEPESGREREREREPDVS</sequence>
<dbReference type="GO" id="GO:0008233">
    <property type="term" value="F:peptidase activity"/>
    <property type="evidence" value="ECO:0007669"/>
    <property type="project" value="UniProtKB-KW"/>
</dbReference>
<dbReference type="Proteomes" id="UP000030649">
    <property type="component" value="Unassembled WGS sequence"/>
</dbReference>
<dbReference type="PANTHER" id="PTHR33507:SF3">
    <property type="entry name" value="INNER MEMBRANE PROTEIN YBBJ"/>
    <property type="match status" value="1"/>
</dbReference>
<feature type="region of interest" description="Disordered" evidence="1">
    <location>
        <begin position="92"/>
        <end position="113"/>
    </location>
</feature>
<feature type="region of interest" description="Disordered" evidence="1">
    <location>
        <begin position="178"/>
        <end position="258"/>
    </location>
</feature>
<dbReference type="Gene3D" id="2.40.50.140">
    <property type="entry name" value="Nucleic acid-binding proteins"/>
    <property type="match status" value="1"/>
</dbReference>
<feature type="compositionally biased region" description="Low complexity" evidence="1">
    <location>
        <begin position="191"/>
        <end position="207"/>
    </location>
</feature>
<evidence type="ECO:0000256" key="1">
    <source>
        <dbReference type="SAM" id="MobiDB-lite"/>
    </source>
</evidence>
<reference evidence="3 4" key="1">
    <citation type="journal article" date="2013" name="PLoS ONE">
        <title>Assembly-driven community genomics of a hypersaline microbial ecosystem.</title>
        <authorList>
            <person name="Podell S."/>
            <person name="Ugalde J.A."/>
            <person name="Narasingarao P."/>
            <person name="Banfield J.F."/>
            <person name="Heidelberg K.B."/>
            <person name="Allen E.E."/>
        </authorList>
    </citation>
    <scope>NUCLEOTIDE SEQUENCE [LARGE SCALE GENOMIC DNA]</scope>
    <source>
        <strain evidence="4">J07HQW1</strain>
    </source>
</reference>
<dbReference type="EMBL" id="KE356560">
    <property type="protein sequence ID" value="ERG90865.1"/>
    <property type="molecule type" value="Genomic_DNA"/>
</dbReference>
<evidence type="ECO:0000313" key="4">
    <source>
        <dbReference type="Proteomes" id="UP000030649"/>
    </source>
</evidence>
<dbReference type="GO" id="GO:0005886">
    <property type="term" value="C:plasma membrane"/>
    <property type="evidence" value="ECO:0007669"/>
    <property type="project" value="TreeGrafter"/>
</dbReference>
<evidence type="ECO:0000313" key="3">
    <source>
        <dbReference type="EMBL" id="ERG90865.1"/>
    </source>
</evidence>
<dbReference type="InterPro" id="IPR052165">
    <property type="entry name" value="Membrane_assoc_protease"/>
</dbReference>
<keyword evidence="3" id="KW-0645">Protease</keyword>
<dbReference type="InterPro" id="IPR012340">
    <property type="entry name" value="NA-bd_OB-fold"/>
</dbReference>
<feature type="compositionally biased region" description="Polar residues" evidence="1">
    <location>
        <begin position="92"/>
        <end position="104"/>
    </location>
</feature>
<name>U1N2Z9_9EURY</name>
<proteinExistence type="predicted"/>
<organism evidence="3 4">
    <name type="scientific">Haloquadratum walsbyi J07HQW1</name>
    <dbReference type="NCBI Taxonomy" id="1238424"/>
    <lineage>
        <taxon>Archaea</taxon>
        <taxon>Methanobacteriati</taxon>
        <taxon>Methanobacteriota</taxon>
        <taxon>Stenosarchaea group</taxon>
        <taxon>Halobacteria</taxon>
        <taxon>Halobacteriales</taxon>
        <taxon>Haloferacaceae</taxon>
        <taxon>Haloquadratum</taxon>
    </lineage>
</organism>
<keyword evidence="2" id="KW-0472">Membrane</keyword>
<dbReference type="GO" id="GO:0006508">
    <property type="term" value="P:proteolysis"/>
    <property type="evidence" value="ECO:0007669"/>
    <property type="project" value="UniProtKB-KW"/>
</dbReference>
<keyword evidence="2" id="KW-0812">Transmembrane</keyword>
<feature type="compositionally biased region" description="Basic and acidic residues" evidence="1">
    <location>
        <begin position="211"/>
        <end position="237"/>
    </location>
</feature>